<dbReference type="RefSeq" id="XP_043136056.1">
    <property type="nucleotide sequence ID" value="XM_043278259.1"/>
</dbReference>
<proteinExistence type="predicted"/>
<dbReference type="Gene3D" id="3.50.50.100">
    <property type="match status" value="1"/>
</dbReference>
<keyword evidence="3" id="KW-1185">Reference proteome</keyword>
<reference evidence="2" key="1">
    <citation type="submission" date="2021-01" db="EMBL/GenBank/DDBJ databases">
        <authorList>
            <consortium name="Aspergillus chevalieri M1 genome sequencing consortium"/>
            <person name="Kazuki M."/>
            <person name="Futagami T."/>
        </authorList>
    </citation>
    <scope>NUCLEOTIDE SEQUENCE</scope>
    <source>
        <strain evidence="2">M1</strain>
    </source>
</reference>
<name>A0A7R7VP95_ASPCH</name>
<dbReference type="AlphaFoldDB" id="A0A7R7VP95"/>
<gene>
    <name evidence="2" type="ORF">ACHE_40098A</name>
</gene>
<keyword evidence="1" id="KW-0732">Signal</keyword>
<reference evidence="2" key="2">
    <citation type="submission" date="2021-02" db="EMBL/GenBank/DDBJ databases">
        <title>Aspergillus chevalieri M1 genome sequence.</title>
        <authorList>
            <person name="Kadooka C."/>
            <person name="Mori K."/>
            <person name="Futagami T."/>
        </authorList>
    </citation>
    <scope>NUCLEOTIDE SEQUENCE</scope>
    <source>
        <strain evidence="2">M1</strain>
    </source>
</reference>
<feature type="signal peptide" evidence="1">
    <location>
        <begin position="1"/>
        <end position="19"/>
    </location>
</feature>
<accession>A0A7R7VP95</accession>
<sequence>MQQMGIIGIAFAGVCTALSAKCVIELNVGEDVGIAVTIVSPKPKLIASNFEEHLLSLASLPSSPARNAVVVGGCGFTRTEIAAELPSCLRSILSVPDVRPVIVEQANQIDRELGSNPRTVILCGLKKQDVEMNLGSAVASVGKRRRDCHRRAYPNLHRSLDSWTRSSLLDAADIRRERQSQSRRGYLVLPILTVKDLI</sequence>
<dbReference type="KEGG" id="ache:ACHE_40098A"/>
<evidence type="ECO:0000313" key="3">
    <source>
        <dbReference type="Proteomes" id="UP000637239"/>
    </source>
</evidence>
<feature type="chain" id="PRO_5030591491" evidence="1">
    <location>
        <begin position="20"/>
        <end position="198"/>
    </location>
</feature>
<organism evidence="2 3">
    <name type="scientific">Aspergillus chevalieri</name>
    <name type="common">Eurotium chevalieri</name>
    <dbReference type="NCBI Taxonomy" id="182096"/>
    <lineage>
        <taxon>Eukaryota</taxon>
        <taxon>Fungi</taxon>
        <taxon>Dikarya</taxon>
        <taxon>Ascomycota</taxon>
        <taxon>Pezizomycotina</taxon>
        <taxon>Eurotiomycetes</taxon>
        <taxon>Eurotiomycetidae</taxon>
        <taxon>Eurotiales</taxon>
        <taxon>Aspergillaceae</taxon>
        <taxon>Aspergillus</taxon>
        <taxon>Aspergillus subgen. Aspergillus</taxon>
    </lineage>
</organism>
<dbReference type="EMBL" id="AP024419">
    <property type="protein sequence ID" value="BCR87534.1"/>
    <property type="molecule type" value="Genomic_DNA"/>
</dbReference>
<dbReference type="GeneID" id="66981893"/>
<dbReference type="Proteomes" id="UP000637239">
    <property type="component" value="Chromosome 4"/>
</dbReference>
<evidence type="ECO:0000256" key="1">
    <source>
        <dbReference type="SAM" id="SignalP"/>
    </source>
</evidence>
<evidence type="ECO:0000313" key="2">
    <source>
        <dbReference type="EMBL" id="BCR87534.1"/>
    </source>
</evidence>
<protein>
    <submittedName>
        <fullName evidence="2">Uncharacterized protein</fullName>
    </submittedName>
</protein>